<protein>
    <recommendedName>
        <fullName evidence="4">DUF2065 domain-containing protein</fullName>
    </recommendedName>
</protein>
<dbReference type="InterPro" id="IPR019201">
    <property type="entry name" value="DUF2065"/>
</dbReference>
<evidence type="ECO:0000256" key="1">
    <source>
        <dbReference type="SAM" id="Phobius"/>
    </source>
</evidence>
<keyword evidence="1" id="KW-1133">Transmembrane helix</keyword>
<evidence type="ECO:0000313" key="3">
    <source>
        <dbReference type="Proteomes" id="UP000018922"/>
    </source>
</evidence>
<dbReference type="HOGENOM" id="CLU_179416_2_1_5"/>
<name>V6F2H0_MAGGM</name>
<dbReference type="PANTHER" id="PTHR38602">
    <property type="entry name" value="INNER MEMBRANE PROTEIN-RELATED"/>
    <property type="match status" value="1"/>
</dbReference>
<evidence type="ECO:0008006" key="4">
    <source>
        <dbReference type="Google" id="ProtNLM"/>
    </source>
</evidence>
<dbReference type="Proteomes" id="UP000018922">
    <property type="component" value="Chromosome I"/>
</dbReference>
<evidence type="ECO:0000313" key="2">
    <source>
        <dbReference type="EMBL" id="CDK98678.1"/>
    </source>
</evidence>
<keyword evidence="3" id="KW-1185">Reference proteome</keyword>
<dbReference type="PANTHER" id="PTHR38602:SF1">
    <property type="entry name" value="INNER MEMBRANE PROTEIN"/>
    <property type="match status" value="1"/>
</dbReference>
<organism evidence="2 3">
    <name type="scientific">Magnetospirillum gryphiswaldense (strain DSM 6361 / JCM 21280 / NBRC 15271 / MSR-1)</name>
    <dbReference type="NCBI Taxonomy" id="431944"/>
    <lineage>
        <taxon>Bacteria</taxon>
        <taxon>Pseudomonadati</taxon>
        <taxon>Pseudomonadota</taxon>
        <taxon>Alphaproteobacteria</taxon>
        <taxon>Rhodospirillales</taxon>
        <taxon>Rhodospirillaceae</taxon>
        <taxon>Magnetospirillum</taxon>
    </lineage>
</organism>
<proteinExistence type="predicted"/>
<dbReference type="eggNOG" id="COG3242">
    <property type="taxonomic scope" value="Bacteria"/>
</dbReference>
<dbReference type="KEGG" id="mgy:MGMSRv2__1463"/>
<keyword evidence="1" id="KW-0812">Transmembrane</keyword>
<sequence>MTEFLTALCLAVAIEGIAYAAFPDAMRRTMAKIALMPSGSLRRIGLGAAIIAIGGLWLLRSALITP</sequence>
<keyword evidence="1" id="KW-0472">Membrane</keyword>
<dbReference type="AlphaFoldDB" id="V6F2H0"/>
<accession>V6F2H0</accession>
<gene>
    <name evidence="2" type="ordered locus">MGMSRv2__1463</name>
</gene>
<dbReference type="EMBL" id="HG794546">
    <property type="protein sequence ID" value="CDK98678.1"/>
    <property type="molecule type" value="Genomic_DNA"/>
</dbReference>
<dbReference type="Pfam" id="PF09838">
    <property type="entry name" value="DUF2065"/>
    <property type="match status" value="1"/>
</dbReference>
<dbReference type="STRING" id="1430440.MGMSRv2__1463"/>
<feature type="transmembrane region" description="Helical" evidence="1">
    <location>
        <begin position="44"/>
        <end position="63"/>
    </location>
</feature>
<reference evidence="2 3" key="1">
    <citation type="journal article" date="2014" name="Genome Announc.">
        <title>Complete genome sequence of Magnetospirillum gryphiswaldense MSR-1.</title>
        <authorList>
            <person name="Wang X."/>
            <person name="Wang Q."/>
            <person name="Zhang W."/>
            <person name="Wang Y."/>
            <person name="Li L."/>
            <person name="Wen T."/>
            <person name="Zhang T."/>
            <person name="Zhang Y."/>
            <person name="Xu J."/>
            <person name="Hu J."/>
            <person name="Li S."/>
            <person name="Liu L."/>
            <person name="Liu J."/>
            <person name="Jiang W."/>
            <person name="Tian J."/>
            <person name="Li Y."/>
            <person name="Schuler D."/>
            <person name="Wang L."/>
            <person name="Li J."/>
        </authorList>
    </citation>
    <scope>NUCLEOTIDE SEQUENCE [LARGE SCALE GENOMIC DNA]</scope>
    <source>
        <strain evidence="3">DSM 6361 / JCM 21280 / NBRC 15271 / MSR-1</strain>
    </source>
</reference>